<organism evidence="6 7">
    <name type="scientific">Aspergillus pseudodeflectus</name>
    <dbReference type="NCBI Taxonomy" id="176178"/>
    <lineage>
        <taxon>Eukaryota</taxon>
        <taxon>Fungi</taxon>
        <taxon>Dikarya</taxon>
        <taxon>Ascomycota</taxon>
        <taxon>Pezizomycotina</taxon>
        <taxon>Eurotiomycetes</taxon>
        <taxon>Eurotiomycetidae</taxon>
        <taxon>Eurotiales</taxon>
        <taxon>Aspergillaceae</taxon>
        <taxon>Aspergillus</taxon>
        <taxon>Aspergillus subgen. Nidulantes</taxon>
    </lineage>
</organism>
<protein>
    <submittedName>
        <fullName evidence="6">Uncharacterized protein</fullName>
    </submittedName>
</protein>
<feature type="transmembrane region" description="Helical" evidence="5">
    <location>
        <begin position="198"/>
        <end position="216"/>
    </location>
</feature>
<accession>A0ABR4KQL8</accession>
<dbReference type="InterPro" id="IPR002523">
    <property type="entry name" value="MgTranspt_CorA/ZnTranspt_ZntB"/>
</dbReference>
<evidence type="ECO:0000256" key="3">
    <source>
        <dbReference type="ARBA" id="ARBA00022989"/>
    </source>
</evidence>
<dbReference type="SUPFAM" id="SSF144083">
    <property type="entry name" value="Magnesium transport protein CorA, transmembrane region"/>
    <property type="match status" value="1"/>
</dbReference>
<keyword evidence="4 5" id="KW-0472">Membrane</keyword>
<evidence type="ECO:0000256" key="4">
    <source>
        <dbReference type="ARBA" id="ARBA00023136"/>
    </source>
</evidence>
<dbReference type="InterPro" id="IPR045863">
    <property type="entry name" value="CorA_TM1_TM2"/>
</dbReference>
<comment type="caution">
    <text evidence="6">The sequence shown here is derived from an EMBL/GenBank/DDBJ whole genome shotgun (WGS) entry which is preliminary data.</text>
</comment>
<dbReference type="Proteomes" id="UP001610444">
    <property type="component" value="Unassembled WGS sequence"/>
</dbReference>
<evidence type="ECO:0000313" key="6">
    <source>
        <dbReference type="EMBL" id="KAL2854575.1"/>
    </source>
</evidence>
<feature type="transmembrane region" description="Helical" evidence="5">
    <location>
        <begin position="364"/>
        <end position="390"/>
    </location>
</feature>
<sequence>MRKQEVWDLPPPSLRRAWSGRVCGRIIIINLYQLRFIPVQTMAFVLWQLDSFGAQHRLYYDRYPGQLCLSAFMSSWERQELPSRFVLNGAEVLCLCFQVRWMTFGTLNPSKSRITHGVFLDRDRGDIPDAPGSRSRDRNIREDRLGFAMITTVDRPLPLYTLVNLTGDVAFEYRETPRNFLDRIIQNRPARSYLTDNLTGLGMFLIFLSSAITWLARDWERFLDEVDRTVHTSLSQMTREKRQALMFDDDFSKSDQYFAVLQTLHMCTDWITGTLRDFRELCQRLEPVFEHAPDNVRVDKEALAALCDAVVADSELHLQPLLDRIERKVEEVKGLRDGLFNATSVKEASKGTRLAENSRRQNRYVLVFTVATVFYLPMGFVTSFFGMHLFDPNNDDPSSSQIPFIITFVVLSIATYVIATGALFAVREDQWVKTTLASWKLVAASLGFGSQAPSGSKIFDILNRKKATNEASV</sequence>
<dbReference type="Gene3D" id="1.20.58.340">
    <property type="entry name" value="Magnesium transport protein CorA, transmembrane region"/>
    <property type="match status" value="1"/>
</dbReference>
<dbReference type="PANTHER" id="PTHR47685">
    <property type="entry name" value="MAGNESIUM TRANSPORT PROTEIN CORA"/>
    <property type="match status" value="1"/>
</dbReference>
<dbReference type="PANTHER" id="PTHR47685:SF1">
    <property type="entry name" value="MAGNESIUM TRANSPORT PROTEIN CORA"/>
    <property type="match status" value="1"/>
</dbReference>
<keyword evidence="7" id="KW-1185">Reference proteome</keyword>
<feature type="transmembrane region" description="Helical" evidence="5">
    <location>
        <begin position="402"/>
        <end position="426"/>
    </location>
</feature>
<evidence type="ECO:0000313" key="7">
    <source>
        <dbReference type="Proteomes" id="UP001610444"/>
    </source>
</evidence>
<dbReference type="InterPro" id="IPR050829">
    <property type="entry name" value="CorA_MIT"/>
</dbReference>
<dbReference type="GeneID" id="98154588"/>
<dbReference type="Pfam" id="PF01544">
    <property type="entry name" value="CorA"/>
    <property type="match status" value="1"/>
</dbReference>
<reference evidence="6 7" key="1">
    <citation type="submission" date="2024-07" db="EMBL/GenBank/DDBJ databases">
        <title>Section-level genome sequencing and comparative genomics of Aspergillus sections Usti and Cavernicolus.</title>
        <authorList>
            <consortium name="Lawrence Berkeley National Laboratory"/>
            <person name="Nybo J.L."/>
            <person name="Vesth T.C."/>
            <person name="Theobald S."/>
            <person name="Frisvad J.C."/>
            <person name="Larsen T.O."/>
            <person name="Kjaerboelling I."/>
            <person name="Rothschild-Mancinelli K."/>
            <person name="Lyhne E.K."/>
            <person name="Kogle M.E."/>
            <person name="Barry K."/>
            <person name="Clum A."/>
            <person name="Na H."/>
            <person name="Ledsgaard L."/>
            <person name="Lin J."/>
            <person name="Lipzen A."/>
            <person name="Kuo A."/>
            <person name="Riley R."/>
            <person name="Mondo S."/>
            <person name="LaButti K."/>
            <person name="Haridas S."/>
            <person name="Pangalinan J."/>
            <person name="Salamov A.A."/>
            <person name="Simmons B.A."/>
            <person name="Magnuson J.K."/>
            <person name="Chen J."/>
            <person name="Drula E."/>
            <person name="Henrissat B."/>
            <person name="Wiebenga A."/>
            <person name="Lubbers R.J."/>
            <person name="Gomes A.C."/>
            <person name="Macurrencykelacurrency M.R."/>
            <person name="Stajich J."/>
            <person name="Grigoriev I.V."/>
            <person name="Mortensen U.H."/>
            <person name="De vries R.P."/>
            <person name="Baker S.E."/>
            <person name="Andersen M.R."/>
        </authorList>
    </citation>
    <scope>NUCLEOTIDE SEQUENCE [LARGE SCALE GENOMIC DNA]</scope>
    <source>
        <strain evidence="6 7">CBS 756.74</strain>
    </source>
</reference>
<proteinExistence type="predicted"/>
<name>A0ABR4KQL8_9EURO</name>
<dbReference type="EMBL" id="JBFXLR010000011">
    <property type="protein sequence ID" value="KAL2854575.1"/>
    <property type="molecule type" value="Genomic_DNA"/>
</dbReference>
<comment type="subcellular location">
    <subcellularLocation>
        <location evidence="1">Membrane</location>
        <topology evidence="1">Multi-pass membrane protein</topology>
    </subcellularLocation>
</comment>
<evidence type="ECO:0000256" key="1">
    <source>
        <dbReference type="ARBA" id="ARBA00004141"/>
    </source>
</evidence>
<dbReference type="RefSeq" id="XP_070901439.1">
    <property type="nucleotide sequence ID" value="XM_071039424.1"/>
</dbReference>
<keyword evidence="2 5" id="KW-0812">Transmembrane</keyword>
<evidence type="ECO:0000256" key="2">
    <source>
        <dbReference type="ARBA" id="ARBA00022692"/>
    </source>
</evidence>
<keyword evidence="3 5" id="KW-1133">Transmembrane helix</keyword>
<gene>
    <name evidence="6" type="ORF">BJX68DRAFT_232036</name>
</gene>
<evidence type="ECO:0000256" key="5">
    <source>
        <dbReference type="SAM" id="Phobius"/>
    </source>
</evidence>